<gene>
    <name evidence="8" type="ORF">EOD39_20323</name>
</gene>
<feature type="region of interest" description="Disordered" evidence="6">
    <location>
        <begin position="488"/>
        <end position="513"/>
    </location>
</feature>
<comment type="caution">
    <text evidence="8">The sequence shown here is derived from an EMBL/GenBank/DDBJ whole genome shotgun (WGS) entry which is preliminary data.</text>
</comment>
<dbReference type="SMART" id="SM01202">
    <property type="entry name" value="FerI"/>
    <property type="match status" value="1"/>
</dbReference>
<keyword evidence="5" id="KW-0472">Membrane</keyword>
<name>A0A444UVR6_ACIRT</name>
<dbReference type="CDD" id="cd22293">
    <property type="entry name" value="RBD_SHLD3_N"/>
    <property type="match status" value="1"/>
</dbReference>
<evidence type="ECO:0000256" key="5">
    <source>
        <dbReference type="ARBA" id="ARBA00023136"/>
    </source>
</evidence>
<dbReference type="InterPro" id="IPR055427">
    <property type="entry name" value="TRAPPC13_N"/>
</dbReference>
<dbReference type="GO" id="GO:0016020">
    <property type="term" value="C:membrane"/>
    <property type="evidence" value="ECO:0007669"/>
    <property type="project" value="UniProtKB-SubCell"/>
</dbReference>
<evidence type="ECO:0000313" key="9">
    <source>
        <dbReference type="Proteomes" id="UP000289886"/>
    </source>
</evidence>
<comment type="subcellular location">
    <subcellularLocation>
        <location evidence="1">Membrane</location>
    </subcellularLocation>
</comment>
<evidence type="ECO:0000313" key="8">
    <source>
        <dbReference type="EMBL" id="RXM92258.1"/>
    </source>
</evidence>
<dbReference type="InterPro" id="IPR037721">
    <property type="entry name" value="Ferlin"/>
</dbReference>
<accession>A0A444UVR6</accession>
<keyword evidence="3" id="KW-0677">Repeat</keyword>
<evidence type="ECO:0000256" key="6">
    <source>
        <dbReference type="SAM" id="MobiDB-lite"/>
    </source>
</evidence>
<dbReference type="Proteomes" id="UP000289886">
    <property type="component" value="Unassembled WGS sequence"/>
</dbReference>
<dbReference type="PANTHER" id="PTHR12546:SF37">
    <property type="entry name" value="FER-1-LIKE 6 (C. ELEGANS)"/>
    <property type="match status" value="1"/>
</dbReference>
<evidence type="ECO:0000256" key="4">
    <source>
        <dbReference type="ARBA" id="ARBA00022989"/>
    </source>
</evidence>
<dbReference type="InterPro" id="IPR012968">
    <property type="entry name" value="FerIin_dom"/>
</dbReference>
<evidence type="ECO:0000259" key="7">
    <source>
        <dbReference type="SMART" id="SM01202"/>
    </source>
</evidence>
<dbReference type="AlphaFoldDB" id="A0A444UVR6"/>
<protein>
    <submittedName>
        <fullName evidence="8">Fer-1-like protein 6</fullName>
    </submittedName>
</protein>
<dbReference type="InterPro" id="IPR000008">
    <property type="entry name" value="C2_dom"/>
</dbReference>
<reference evidence="8 9" key="1">
    <citation type="submission" date="2019-01" db="EMBL/GenBank/DDBJ databases">
        <title>Draft Genome and Complete Hox-Cluster Characterization of the Sterlet Sturgeon (Acipenser ruthenus).</title>
        <authorList>
            <person name="Wei Q."/>
        </authorList>
    </citation>
    <scope>NUCLEOTIDE SEQUENCE [LARGE SCALE GENOMIC DNA]</scope>
    <source>
        <strain evidence="8">WHYD16114868_AA</strain>
        <tissue evidence="8">Blood</tissue>
    </source>
</reference>
<dbReference type="Pfam" id="PF06159">
    <property type="entry name" value="TRAPPC13_N"/>
    <property type="match status" value="1"/>
</dbReference>
<keyword evidence="2" id="KW-0812">Transmembrane</keyword>
<dbReference type="EMBL" id="SCEB01006654">
    <property type="protein sequence ID" value="RXM92258.1"/>
    <property type="molecule type" value="Genomic_DNA"/>
</dbReference>
<dbReference type="GO" id="GO:0007009">
    <property type="term" value="P:plasma membrane organization"/>
    <property type="evidence" value="ECO:0007669"/>
    <property type="project" value="TreeGrafter"/>
</dbReference>
<proteinExistence type="predicted"/>
<evidence type="ECO:0000256" key="3">
    <source>
        <dbReference type="ARBA" id="ARBA00022737"/>
    </source>
</evidence>
<feature type="compositionally biased region" description="Basic and acidic residues" evidence="6">
    <location>
        <begin position="488"/>
        <end position="500"/>
    </location>
</feature>
<feature type="region of interest" description="Disordered" evidence="6">
    <location>
        <begin position="727"/>
        <end position="753"/>
    </location>
</feature>
<sequence length="780" mass="87183">MDVLLHYRRQNNLPQLLEIAEKAIEKFPTRPLPRFKPWFPHSDSKPPLTPTTIPPVISPNEVARIEHVLFASQPLVASQSYDCTDGLQEFCTDLKRHRFSHRASSVHLEAAVLSEERTFNEAREFKRSWSVSVPGRLLGENVQPFSKEFQQVLEGFQLHSLQRAKWVIEECNCKGMDLESVWTLLSRAMRHSKLPTCNANIQRDLGQIWIFCDILYCEYVANFLKQHFQLAGKLSLVVHKHVMRLTKPTLFTNMPVTCEDRDLPDLQTSSQRLNLSASNSAVSDLKPECCIDDVIHHEVKEIGTHILVCAVSYTTQTGEKLYFRKFFKFQVLKPLDVKTKFYNAEAPGYGDVRLSLELIPDTVNLEEPFDITCKITNCRRVKIQVWDEGSMNDVAVGTHYIDLRKISNEQDGDKGFLPTFGPAWINLYGSARNFSLMDDNQTLNEGVGEGVSFRGRILVELAVEILSGAAADSKLTKIAKDLKLSPKDSKDPKGLGKEQKVPAAGEEAKSAASERIVANRTEVIAIESPPQITEDSMESFLLFGVVFDATMIDRKIGDKSISFEFTIGHQFCNKWAVLTDPADIRTGVKGYLKCDIRVIGKGDTVQTTEKASDTEEHIEKRVKIQVWDEGSMNDVAVGTHYIDLRKISNEQDGDKGFLPTFGPAWINLYGSARNFSLMDDNQTLNEGVGEGVSFRGRILVELAVEILSGAAADSKLTKIAKDLKLSPKDSKDPKGLGKEQKVPAAGEEAKSAASERIVANRTEVIAIESPPQKLLLFAIS</sequence>
<evidence type="ECO:0000256" key="1">
    <source>
        <dbReference type="ARBA" id="ARBA00004370"/>
    </source>
</evidence>
<dbReference type="PANTHER" id="PTHR12546">
    <property type="entry name" value="FER-1-LIKE"/>
    <property type="match status" value="1"/>
</dbReference>
<evidence type="ECO:0000256" key="2">
    <source>
        <dbReference type="ARBA" id="ARBA00022692"/>
    </source>
</evidence>
<organism evidence="8 9">
    <name type="scientific">Acipenser ruthenus</name>
    <name type="common">Sterlet sturgeon</name>
    <dbReference type="NCBI Taxonomy" id="7906"/>
    <lineage>
        <taxon>Eukaryota</taxon>
        <taxon>Metazoa</taxon>
        <taxon>Chordata</taxon>
        <taxon>Craniata</taxon>
        <taxon>Vertebrata</taxon>
        <taxon>Euteleostomi</taxon>
        <taxon>Actinopterygii</taxon>
        <taxon>Chondrostei</taxon>
        <taxon>Acipenseriformes</taxon>
        <taxon>Acipenseridae</taxon>
        <taxon>Acipenser</taxon>
    </lineage>
</organism>
<keyword evidence="9" id="KW-1185">Reference proteome</keyword>
<feature type="domain" description="FerIin" evidence="7">
    <location>
        <begin position="561"/>
        <end position="622"/>
    </location>
</feature>
<dbReference type="Pfam" id="PF00168">
    <property type="entry name" value="C2"/>
    <property type="match status" value="1"/>
</dbReference>
<feature type="compositionally biased region" description="Basic and acidic residues" evidence="6">
    <location>
        <begin position="727"/>
        <end position="741"/>
    </location>
</feature>
<dbReference type="Pfam" id="PF08151">
    <property type="entry name" value="FerI"/>
    <property type="match status" value="1"/>
</dbReference>
<keyword evidence="4" id="KW-1133">Transmembrane helix</keyword>